<reference evidence="1 2" key="1">
    <citation type="journal article" date="2019" name="Int. J. Syst. Evol. Microbiol.">
        <title>Capsulimonas corticalis gen. nov., sp. nov., an aerobic capsulated bacterium, of a novel bacterial order, Capsulimonadales ord. nov., of the class Armatimonadia of the phylum Armatimonadetes.</title>
        <authorList>
            <person name="Li J."/>
            <person name="Kudo C."/>
            <person name="Tonouchi A."/>
        </authorList>
    </citation>
    <scope>NUCLEOTIDE SEQUENCE [LARGE SCALE GENOMIC DNA]</scope>
    <source>
        <strain evidence="1 2">AX-7</strain>
    </source>
</reference>
<dbReference type="InterPro" id="IPR002656">
    <property type="entry name" value="Acyl_transf_3_dom"/>
</dbReference>
<evidence type="ECO:0000313" key="1">
    <source>
        <dbReference type="EMBL" id="BDI29610.1"/>
    </source>
</evidence>
<dbReference type="AlphaFoldDB" id="A0A402CYT8"/>
<evidence type="ECO:0000313" key="2">
    <source>
        <dbReference type="Proteomes" id="UP000287394"/>
    </source>
</evidence>
<dbReference type="InterPro" id="IPR050879">
    <property type="entry name" value="Acyltransferase_3"/>
</dbReference>
<dbReference type="KEGG" id="ccot:CCAX7_16610"/>
<proteinExistence type="predicted"/>
<dbReference type="Proteomes" id="UP000287394">
    <property type="component" value="Chromosome"/>
</dbReference>
<dbReference type="EMBL" id="AP025739">
    <property type="protein sequence ID" value="BDI29610.1"/>
    <property type="molecule type" value="Genomic_DNA"/>
</dbReference>
<gene>
    <name evidence="1" type="ORF">CCAX7_16610</name>
</gene>
<dbReference type="GO" id="GO:0000271">
    <property type="term" value="P:polysaccharide biosynthetic process"/>
    <property type="evidence" value="ECO:0007669"/>
    <property type="project" value="TreeGrafter"/>
</dbReference>
<sequence length="357" mass="39305">MDFLDGLRALAAIWVVLSHLWILLRGMNAHSGLLGFLTNWALYSHLAVDIFIVLSGYCLILPVVRAGELRGGALDFFRRRARRILPPCYAALALAILIYLVGHHGKPFPWLALLSNIFLVQDAFLKWNIFDGPLWSVAVEWRIYFLFPAIVGLLKRHGPWAVLAASAALSGALTAAIFAWRMDFLLSCPWYLFLFALGVCAGWAAPRSGARWDLASWTLLLLTALLLGRNPITAAGGADFGRHMPMIDTVTGAAIAAALIALHQRPESRLRQALSFPPLVRIGQRSYSLYLIHIPLLLLLSHILNMLALPWLRAPLSRAAALTILGLPSIALATWGFYHAVERRFLVKASSGKPSPG</sequence>
<dbReference type="PANTHER" id="PTHR23028:SF131">
    <property type="entry name" value="BLR2367 PROTEIN"/>
    <property type="match status" value="1"/>
</dbReference>
<organism evidence="1 2">
    <name type="scientific">Capsulimonas corticalis</name>
    <dbReference type="NCBI Taxonomy" id="2219043"/>
    <lineage>
        <taxon>Bacteria</taxon>
        <taxon>Bacillati</taxon>
        <taxon>Armatimonadota</taxon>
        <taxon>Armatimonadia</taxon>
        <taxon>Capsulimonadales</taxon>
        <taxon>Capsulimonadaceae</taxon>
        <taxon>Capsulimonas</taxon>
    </lineage>
</organism>
<dbReference type="PANTHER" id="PTHR23028">
    <property type="entry name" value="ACETYLTRANSFERASE"/>
    <property type="match status" value="1"/>
</dbReference>
<protein>
    <submittedName>
        <fullName evidence="1">Uncharacterized protein</fullName>
    </submittedName>
</protein>
<name>A0A402CYT8_9BACT</name>
<dbReference type="Pfam" id="PF01757">
    <property type="entry name" value="Acyl_transf_3"/>
    <property type="match status" value="1"/>
</dbReference>
<dbReference type="GO" id="GO:0016747">
    <property type="term" value="F:acyltransferase activity, transferring groups other than amino-acyl groups"/>
    <property type="evidence" value="ECO:0007669"/>
    <property type="project" value="InterPro"/>
</dbReference>
<accession>A0A402CYT8</accession>
<keyword evidence="2" id="KW-1185">Reference proteome</keyword>
<dbReference type="GO" id="GO:0016020">
    <property type="term" value="C:membrane"/>
    <property type="evidence" value="ECO:0007669"/>
    <property type="project" value="TreeGrafter"/>
</dbReference>
<dbReference type="RefSeq" id="WP_165864344.1">
    <property type="nucleotide sequence ID" value="NZ_AP025739.1"/>
</dbReference>